<reference evidence="1 2" key="1">
    <citation type="submission" date="2015-07" db="EMBL/GenBank/DDBJ databases">
        <title>Comparative genomics of the Sigatoka disease complex on banana suggests a link between parallel evolutionary changes in Pseudocercospora fijiensis and Pseudocercospora eumusae and increased virulence on the banana host.</title>
        <authorList>
            <person name="Chang T.-C."/>
            <person name="Salvucci A."/>
            <person name="Crous P.W."/>
            <person name="Stergiopoulos I."/>
        </authorList>
    </citation>
    <scope>NUCLEOTIDE SEQUENCE [LARGE SCALE GENOMIC DNA]</scope>
    <source>
        <strain evidence="1 2">CBS 116634</strain>
    </source>
</reference>
<dbReference type="EMBL" id="LFZO01000201">
    <property type="protein sequence ID" value="KXT11427.1"/>
    <property type="molecule type" value="Genomic_DNA"/>
</dbReference>
<gene>
    <name evidence="1" type="ORF">AC579_9886</name>
</gene>
<sequence>MRPPPLGHSRRLEHLDARLQPAIIPVLSTRTHTASLKYLRFFDPSSVLVCGRRVASAATILENIGLREEVRAEEWPQQLVGLLW</sequence>
<dbReference type="Proteomes" id="UP000073492">
    <property type="component" value="Unassembled WGS sequence"/>
</dbReference>
<accession>A0A139I9L3</accession>
<evidence type="ECO:0000313" key="1">
    <source>
        <dbReference type="EMBL" id="KXT11428.1"/>
    </source>
</evidence>
<keyword evidence="2" id="KW-1185">Reference proteome</keyword>
<organism evidence="1 2">
    <name type="scientific">Pseudocercospora musae</name>
    <dbReference type="NCBI Taxonomy" id="113226"/>
    <lineage>
        <taxon>Eukaryota</taxon>
        <taxon>Fungi</taxon>
        <taxon>Dikarya</taxon>
        <taxon>Ascomycota</taxon>
        <taxon>Pezizomycotina</taxon>
        <taxon>Dothideomycetes</taxon>
        <taxon>Dothideomycetidae</taxon>
        <taxon>Mycosphaerellales</taxon>
        <taxon>Mycosphaerellaceae</taxon>
        <taxon>Pseudocercospora</taxon>
    </lineage>
</organism>
<dbReference type="OrthoDB" id="4174342at2759"/>
<evidence type="ECO:0000313" key="2">
    <source>
        <dbReference type="Proteomes" id="UP000073492"/>
    </source>
</evidence>
<comment type="caution">
    <text evidence="1">The sequence shown here is derived from an EMBL/GenBank/DDBJ whole genome shotgun (WGS) entry which is preliminary data.</text>
</comment>
<protein>
    <submittedName>
        <fullName evidence="1">Uncharacterized protein</fullName>
    </submittedName>
</protein>
<dbReference type="AlphaFoldDB" id="A0A139I9L3"/>
<dbReference type="EMBL" id="LFZO01000201">
    <property type="protein sequence ID" value="KXT11428.1"/>
    <property type="molecule type" value="Genomic_DNA"/>
</dbReference>
<name>A0A139I9L3_9PEZI</name>
<proteinExistence type="predicted"/>